<evidence type="ECO:0000313" key="2">
    <source>
        <dbReference type="EMBL" id="SBP88249.1"/>
    </source>
</evidence>
<dbReference type="GO" id="GO:0005829">
    <property type="term" value="C:cytosol"/>
    <property type="evidence" value="ECO:0007669"/>
    <property type="project" value="TreeGrafter"/>
</dbReference>
<dbReference type="SUPFAM" id="SSF51206">
    <property type="entry name" value="cAMP-binding domain-like"/>
    <property type="match status" value="1"/>
</dbReference>
<dbReference type="InterPro" id="IPR000595">
    <property type="entry name" value="cNMP-bd_dom"/>
</dbReference>
<dbReference type="Pfam" id="PF00027">
    <property type="entry name" value="cNMP_binding"/>
    <property type="match status" value="1"/>
</dbReference>
<dbReference type="InterPro" id="IPR018488">
    <property type="entry name" value="cNMP-bd_CS"/>
</dbReference>
<accession>A0A238D4V7</accession>
<dbReference type="PROSITE" id="PS50042">
    <property type="entry name" value="CNMP_BINDING_3"/>
    <property type="match status" value="1"/>
</dbReference>
<evidence type="ECO:0000259" key="1">
    <source>
        <dbReference type="PROSITE" id="PS50042"/>
    </source>
</evidence>
<dbReference type="PANTHER" id="PTHR24567:SF74">
    <property type="entry name" value="HTH-TYPE TRANSCRIPTIONAL REGULATOR ARCR"/>
    <property type="match status" value="1"/>
</dbReference>
<dbReference type="PANTHER" id="PTHR24567">
    <property type="entry name" value="CRP FAMILY TRANSCRIPTIONAL REGULATORY PROTEIN"/>
    <property type="match status" value="1"/>
</dbReference>
<proteinExistence type="predicted"/>
<dbReference type="EMBL" id="FLMQ01000055">
    <property type="protein sequence ID" value="SBP88249.1"/>
    <property type="molecule type" value="Genomic_DNA"/>
</dbReference>
<dbReference type="Proteomes" id="UP000214566">
    <property type="component" value="Unassembled WGS sequence"/>
</dbReference>
<dbReference type="GO" id="GO:0003700">
    <property type="term" value="F:DNA-binding transcription factor activity"/>
    <property type="evidence" value="ECO:0007669"/>
    <property type="project" value="TreeGrafter"/>
</dbReference>
<reference evidence="2 3" key="1">
    <citation type="submission" date="2016-06" db="EMBL/GenBank/DDBJ databases">
        <authorList>
            <person name="Kjaerup R.B."/>
            <person name="Dalgaard T.S."/>
            <person name="Juul-Madsen H.R."/>
        </authorList>
    </citation>
    <scope>NUCLEOTIDE SEQUENCE [LARGE SCALE GENOMIC DNA]</scope>
    <source>
        <strain evidence="2 3">DSM 16361</strain>
    </source>
</reference>
<sequence length="159" mass="18243">MHPNRLELLQRMPIFGGIREEALAVLLQRARVAVVPTADYFFRENDPAQSMFVLEAGSVRVIKSWQGRDVELRRLAPGDCFGEMALIDLYPRSASIRAAEDCRALEFGPEDLMHLFEHDMEQFALIQMNLARELSRRLRDTDAKLFRVKMGEAPERPQG</sequence>
<evidence type="ECO:0000313" key="3">
    <source>
        <dbReference type="Proteomes" id="UP000214566"/>
    </source>
</evidence>
<name>A0A238D4V7_THIDL</name>
<dbReference type="SMART" id="SM00100">
    <property type="entry name" value="cNMP"/>
    <property type="match status" value="1"/>
</dbReference>
<dbReference type="InterPro" id="IPR018490">
    <property type="entry name" value="cNMP-bd_dom_sf"/>
</dbReference>
<protein>
    <submittedName>
        <fullName evidence="2">Cyclic nucleotide-binding protein</fullName>
    </submittedName>
</protein>
<organism evidence="2 3">
    <name type="scientific">Thiomonas delicata</name>
    <name type="common">Thiomonas cuprina</name>
    <dbReference type="NCBI Taxonomy" id="364030"/>
    <lineage>
        <taxon>Bacteria</taxon>
        <taxon>Pseudomonadati</taxon>
        <taxon>Pseudomonadota</taxon>
        <taxon>Betaproteobacteria</taxon>
        <taxon>Burkholderiales</taxon>
        <taxon>Thiomonas</taxon>
    </lineage>
</organism>
<gene>
    <name evidence="2" type="ORF">THIARS_60962</name>
</gene>
<dbReference type="OrthoDB" id="8565101at2"/>
<feature type="domain" description="Cyclic nucleotide-binding" evidence="1">
    <location>
        <begin position="14"/>
        <end position="116"/>
    </location>
</feature>
<dbReference type="CDD" id="cd00038">
    <property type="entry name" value="CAP_ED"/>
    <property type="match status" value="1"/>
</dbReference>
<dbReference type="RefSeq" id="WP_094160400.1">
    <property type="nucleotide sequence ID" value="NZ_LT592170.1"/>
</dbReference>
<dbReference type="PROSITE" id="PS00889">
    <property type="entry name" value="CNMP_BINDING_2"/>
    <property type="match status" value="1"/>
</dbReference>
<keyword evidence="3" id="KW-1185">Reference proteome</keyword>
<dbReference type="InterPro" id="IPR050397">
    <property type="entry name" value="Env_Response_Regulators"/>
</dbReference>
<dbReference type="AlphaFoldDB" id="A0A238D4V7"/>
<dbReference type="Gene3D" id="2.60.120.10">
    <property type="entry name" value="Jelly Rolls"/>
    <property type="match status" value="1"/>
</dbReference>
<dbReference type="InterPro" id="IPR014710">
    <property type="entry name" value="RmlC-like_jellyroll"/>
</dbReference>